<dbReference type="InterPro" id="IPR023166">
    <property type="entry name" value="BaiN-like_dom_sf"/>
</dbReference>
<evidence type="ECO:0000259" key="4">
    <source>
        <dbReference type="Pfam" id="PF03486"/>
    </source>
</evidence>
<protein>
    <recommendedName>
        <fullName evidence="8">Aminoacetone oxidase family FAD-binding enzyme</fullName>
    </recommendedName>
</protein>
<evidence type="ECO:0000313" key="6">
    <source>
        <dbReference type="EMBL" id="SDY85983.1"/>
    </source>
</evidence>
<evidence type="ECO:0000256" key="2">
    <source>
        <dbReference type="ARBA" id="ARBA00022630"/>
    </source>
</evidence>
<dbReference type="PANTHER" id="PTHR42887:SF2">
    <property type="entry name" value="OS12G0638800 PROTEIN"/>
    <property type="match status" value="1"/>
</dbReference>
<evidence type="ECO:0000313" key="7">
    <source>
        <dbReference type="Proteomes" id="UP000198625"/>
    </source>
</evidence>
<name>A0A1H3NB50_9FIRM</name>
<keyword evidence="2" id="KW-0285">Flavoprotein</keyword>
<dbReference type="Pfam" id="PF22780">
    <property type="entry name" value="HI0933_like_1st"/>
    <property type="match status" value="1"/>
</dbReference>
<keyword evidence="7" id="KW-1185">Reference proteome</keyword>
<evidence type="ECO:0000259" key="5">
    <source>
        <dbReference type="Pfam" id="PF22780"/>
    </source>
</evidence>
<evidence type="ECO:0000256" key="3">
    <source>
        <dbReference type="ARBA" id="ARBA00022827"/>
    </source>
</evidence>
<dbReference type="OrthoDB" id="9773233at2"/>
<dbReference type="InterPro" id="IPR057661">
    <property type="entry name" value="RsdA/BaiN/AoA(So)_Rossmann"/>
</dbReference>
<dbReference type="InterPro" id="IPR055178">
    <property type="entry name" value="RsdA/BaiN/AoA(So)-like_dom"/>
</dbReference>
<dbReference type="PANTHER" id="PTHR42887">
    <property type="entry name" value="OS12G0638800 PROTEIN"/>
    <property type="match status" value="1"/>
</dbReference>
<dbReference type="SUPFAM" id="SSF160996">
    <property type="entry name" value="HI0933 insert domain-like"/>
    <property type="match status" value="1"/>
</dbReference>
<dbReference type="InterPro" id="IPR036188">
    <property type="entry name" value="FAD/NAD-bd_sf"/>
</dbReference>
<feature type="domain" description="RsdA/BaiN/AoA(So)-like Rossmann fold-like" evidence="4">
    <location>
        <begin position="4"/>
        <end position="406"/>
    </location>
</feature>
<dbReference type="STRING" id="415015.SAMN05660462_01086"/>
<comment type="cofactor">
    <cofactor evidence="1">
        <name>FAD</name>
        <dbReference type="ChEBI" id="CHEBI:57692"/>
    </cofactor>
</comment>
<keyword evidence="3" id="KW-0274">FAD</keyword>
<dbReference type="InterPro" id="IPR004792">
    <property type="entry name" value="BaiN-like"/>
</dbReference>
<sequence>MNNHVAVIGGGPAGIIAAATAGSLGKKVTLFEKNNKLGKKLFITGKGRCNITNACEIEELIQNVVVNKTFLYSAFYTFTNTDIIKIMNKYGVSTKIERGNRVFPISDKSSDVIKALEKYLIDNKVEVALNKEVKYIKKVDTDYFELGFSDGTKQRFDKVIIATGGKSYEQTGSTGDGYTFAKCFGHTIIDLKPALVPCEINEEWVKILQGLALKNVKISAYADKKKIFEDFGELIFTHYGISGPVVLTMSNYINRYNGKNIKIVIDLKPGLSDEKLESRILRDFEKYSRKQYKNSLDDLLPKRLIPIIVQLSNIDENKFVNQITREERKQIVNVLKNLEMSFLKFRPINEAIVTSGGVSTLEIDPSTMESKVVKGLFFAGEVIDVDALTGGFNLQIAYSTGYLAGKNCQ</sequence>
<dbReference type="RefSeq" id="WP_091728271.1">
    <property type="nucleotide sequence ID" value="NZ_FNQE01000009.1"/>
</dbReference>
<dbReference type="PRINTS" id="PR00411">
    <property type="entry name" value="PNDRDTASEI"/>
</dbReference>
<dbReference type="PRINTS" id="PR00368">
    <property type="entry name" value="FADPNR"/>
</dbReference>
<evidence type="ECO:0008006" key="8">
    <source>
        <dbReference type="Google" id="ProtNLM"/>
    </source>
</evidence>
<accession>A0A1H3NB50</accession>
<dbReference type="AlphaFoldDB" id="A0A1H3NB50"/>
<dbReference type="Gene3D" id="1.10.8.260">
    <property type="entry name" value="HI0933 insert domain-like"/>
    <property type="match status" value="1"/>
</dbReference>
<dbReference type="Gene3D" id="2.40.30.10">
    <property type="entry name" value="Translation factors"/>
    <property type="match status" value="1"/>
</dbReference>
<dbReference type="Pfam" id="PF03486">
    <property type="entry name" value="HI0933_like"/>
    <property type="match status" value="1"/>
</dbReference>
<feature type="domain" description="RsdA/BaiN/AoA(So)-like insert" evidence="5">
    <location>
        <begin position="192"/>
        <end position="353"/>
    </location>
</feature>
<organism evidence="6 7">
    <name type="scientific">Proteiniborus ethanoligenes</name>
    <dbReference type="NCBI Taxonomy" id="415015"/>
    <lineage>
        <taxon>Bacteria</taxon>
        <taxon>Bacillati</taxon>
        <taxon>Bacillota</taxon>
        <taxon>Clostridia</taxon>
        <taxon>Eubacteriales</taxon>
        <taxon>Proteiniborus</taxon>
    </lineage>
</organism>
<proteinExistence type="predicted"/>
<dbReference type="Proteomes" id="UP000198625">
    <property type="component" value="Unassembled WGS sequence"/>
</dbReference>
<dbReference type="EMBL" id="FNQE01000009">
    <property type="protein sequence ID" value="SDY85983.1"/>
    <property type="molecule type" value="Genomic_DNA"/>
</dbReference>
<reference evidence="6 7" key="1">
    <citation type="submission" date="2016-10" db="EMBL/GenBank/DDBJ databases">
        <authorList>
            <person name="de Groot N.N."/>
        </authorList>
    </citation>
    <scope>NUCLEOTIDE SEQUENCE [LARGE SCALE GENOMIC DNA]</scope>
    <source>
        <strain evidence="6 7">DSM 21650</strain>
    </source>
</reference>
<gene>
    <name evidence="6" type="ORF">SAMN05660462_01086</name>
</gene>
<dbReference type="SUPFAM" id="SSF51905">
    <property type="entry name" value="FAD/NAD(P)-binding domain"/>
    <property type="match status" value="1"/>
</dbReference>
<dbReference type="NCBIfam" id="TIGR00275">
    <property type="entry name" value="aminoacetone oxidase family FAD-binding enzyme"/>
    <property type="match status" value="1"/>
</dbReference>
<dbReference type="Gene3D" id="3.50.50.60">
    <property type="entry name" value="FAD/NAD(P)-binding domain"/>
    <property type="match status" value="1"/>
</dbReference>
<evidence type="ECO:0000256" key="1">
    <source>
        <dbReference type="ARBA" id="ARBA00001974"/>
    </source>
</evidence>